<evidence type="ECO:0000313" key="3">
    <source>
        <dbReference type="EMBL" id="WAR08564.1"/>
    </source>
</evidence>
<evidence type="ECO:0008006" key="5">
    <source>
        <dbReference type="Google" id="ProtNLM"/>
    </source>
</evidence>
<proteinExistence type="predicted"/>
<keyword evidence="1" id="KW-0472">Membrane</keyword>
<sequence length="98" mass="10996">MKDLKLLIVFLVVYVTFIGGGAEARHVEKGANATYPNEEVPKPTEPDGSQSTFHEGRIAITVGCVVVISVVIGFMFLWVFGDYIYRKLKTWFQPPVYV</sequence>
<feature type="transmembrane region" description="Helical" evidence="1">
    <location>
        <begin position="58"/>
        <end position="80"/>
    </location>
</feature>
<organism evidence="3 4">
    <name type="scientific">Mya arenaria</name>
    <name type="common">Soft-shell clam</name>
    <dbReference type="NCBI Taxonomy" id="6604"/>
    <lineage>
        <taxon>Eukaryota</taxon>
        <taxon>Metazoa</taxon>
        <taxon>Spiralia</taxon>
        <taxon>Lophotrochozoa</taxon>
        <taxon>Mollusca</taxon>
        <taxon>Bivalvia</taxon>
        <taxon>Autobranchia</taxon>
        <taxon>Heteroconchia</taxon>
        <taxon>Euheterodonta</taxon>
        <taxon>Imparidentia</taxon>
        <taxon>Neoheterodontei</taxon>
        <taxon>Myida</taxon>
        <taxon>Myoidea</taxon>
        <taxon>Myidae</taxon>
        <taxon>Mya</taxon>
    </lineage>
</organism>
<keyword evidence="4" id="KW-1185">Reference proteome</keyword>
<evidence type="ECO:0000256" key="1">
    <source>
        <dbReference type="SAM" id="Phobius"/>
    </source>
</evidence>
<keyword evidence="2" id="KW-0732">Signal</keyword>
<keyword evidence="1" id="KW-1133">Transmembrane helix</keyword>
<dbReference type="EMBL" id="CP111017">
    <property type="protein sequence ID" value="WAR08564.1"/>
    <property type="molecule type" value="Genomic_DNA"/>
</dbReference>
<keyword evidence="1" id="KW-0812">Transmembrane</keyword>
<feature type="chain" id="PRO_5045347214" description="Transmembrane protein" evidence="2">
    <location>
        <begin position="25"/>
        <end position="98"/>
    </location>
</feature>
<accession>A0ABY7EHD2</accession>
<evidence type="ECO:0000256" key="2">
    <source>
        <dbReference type="SAM" id="SignalP"/>
    </source>
</evidence>
<gene>
    <name evidence="3" type="ORF">MAR_018522</name>
</gene>
<dbReference type="Proteomes" id="UP001164746">
    <property type="component" value="Chromosome 6"/>
</dbReference>
<evidence type="ECO:0000313" key="4">
    <source>
        <dbReference type="Proteomes" id="UP001164746"/>
    </source>
</evidence>
<feature type="signal peptide" evidence="2">
    <location>
        <begin position="1"/>
        <end position="24"/>
    </location>
</feature>
<reference evidence="3" key="1">
    <citation type="submission" date="2022-11" db="EMBL/GenBank/DDBJ databases">
        <title>Centuries of genome instability and evolution in soft-shell clam transmissible cancer (bioRxiv).</title>
        <authorList>
            <person name="Hart S.F.M."/>
            <person name="Yonemitsu M.A."/>
            <person name="Giersch R.M."/>
            <person name="Beal B.F."/>
            <person name="Arriagada G."/>
            <person name="Davis B.W."/>
            <person name="Ostrander E.A."/>
            <person name="Goff S.P."/>
            <person name="Metzger M.J."/>
        </authorList>
    </citation>
    <scope>NUCLEOTIDE SEQUENCE</scope>
    <source>
        <strain evidence="3">MELC-2E11</strain>
        <tissue evidence="3">Siphon/mantle</tissue>
    </source>
</reference>
<name>A0ABY7EHD2_MYAAR</name>
<protein>
    <recommendedName>
        <fullName evidence="5">Transmembrane protein</fullName>
    </recommendedName>
</protein>